<dbReference type="EMBL" id="QGMF01000143">
    <property type="protein sequence ID" value="TVY18841.1"/>
    <property type="molecule type" value="Genomic_DNA"/>
</dbReference>
<protein>
    <submittedName>
        <fullName evidence="2">Putative mitochondrial chaperone bcs1</fullName>
    </submittedName>
</protein>
<gene>
    <name evidence="2" type="primary">SPAC644.07</name>
    <name evidence="2" type="ORF">LARI1_G005642</name>
</gene>
<dbReference type="Pfam" id="PF00004">
    <property type="entry name" value="AAA"/>
    <property type="match status" value="1"/>
</dbReference>
<dbReference type="InterPro" id="IPR003959">
    <property type="entry name" value="ATPase_AAA_core"/>
</dbReference>
<organism evidence="2 3">
    <name type="scientific">Lachnellula arida</name>
    <dbReference type="NCBI Taxonomy" id="1316785"/>
    <lineage>
        <taxon>Eukaryota</taxon>
        <taxon>Fungi</taxon>
        <taxon>Dikarya</taxon>
        <taxon>Ascomycota</taxon>
        <taxon>Pezizomycotina</taxon>
        <taxon>Leotiomycetes</taxon>
        <taxon>Helotiales</taxon>
        <taxon>Lachnaceae</taxon>
        <taxon>Lachnellula</taxon>
    </lineage>
</organism>
<dbReference type="OrthoDB" id="10251412at2759"/>
<dbReference type="GO" id="GO:0016887">
    <property type="term" value="F:ATP hydrolysis activity"/>
    <property type="evidence" value="ECO:0007669"/>
    <property type="project" value="InterPro"/>
</dbReference>
<evidence type="ECO:0000259" key="1">
    <source>
        <dbReference type="Pfam" id="PF00004"/>
    </source>
</evidence>
<dbReference type="PANTHER" id="PTHR23070">
    <property type="entry name" value="BCS1 AAA-TYPE ATPASE"/>
    <property type="match status" value="1"/>
</dbReference>
<reference evidence="2 3" key="1">
    <citation type="submission" date="2018-05" db="EMBL/GenBank/DDBJ databases">
        <title>Whole genome sequencing for identification of molecular markers to develop diagnostic detection tools for the regulated plant pathogen Lachnellula willkommii.</title>
        <authorList>
            <person name="Giroux E."/>
            <person name="Bilodeau G."/>
        </authorList>
    </citation>
    <scope>NUCLEOTIDE SEQUENCE [LARGE SCALE GENOMIC DNA]</scope>
    <source>
        <strain evidence="2 3">CBS 203.66</strain>
    </source>
</reference>
<dbReference type="Proteomes" id="UP000469559">
    <property type="component" value="Unassembled WGS sequence"/>
</dbReference>
<proteinExistence type="predicted"/>
<evidence type="ECO:0000313" key="2">
    <source>
        <dbReference type="EMBL" id="TVY18841.1"/>
    </source>
</evidence>
<comment type="caution">
    <text evidence="2">The sequence shown here is derived from an EMBL/GenBank/DDBJ whole genome shotgun (WGS) entry which is preliminary data.</text>
</comment>
<name>A0A8T9BHI0_9HELO</name>
<sequence>MATSPTTLEDPHYNCLPVKQQPHQLFAKRSGHHPFVLNDNDDPSLGLIFGRTSVFRLSFSPPSKFETGYSTLSKWEILGSYTTRKSFLEQTSRSYNSFTVITIYQPNAERKRDFSPWKPPTDVFARPLNTVVFDDAFVTSIMERVQLFIDTKTRCLERGLPANLGVLFLDPPGTVKTSLIKAIAHQFDFPIYIFNLGDTGLTDSHLMAMCDDMAPDAIALFEDIDRAKIGQQGITEAGLINVFDGVGTRGDGRLIFVTCNNEEVLPAALLRKGRIDAKYSFSLASWTQLKNLFLRTNLWTEEETKGLDLNKKAEDFANALSGLKLSPAGITAYLKEARDPNEAVNNFEMLVKESLWQEEMI</sequence>
<dbReference type="AlphaFoldDB" id="A0A8T9BHI0"/>
<dbReference type="InterPro" id="IPR027417">
    <property type="entry name" value="P-loop_NTPase"/>
</dbReference>
<evidence type="ECO:0000313" key="3">
    <source>
        <dbReference type="Proteomes" id="UP000469559"/>
    </source>
</evidence>
<keyword evidence="3" id="KW-1185">Reference proteome</keyword>
<feature type="domain" description="ATPase AAA-type core" evidence="1">
    <location>
        <begin position="166"/>
        <end position="282"/>
    </location>
</feature>
<dbReference type="SUPFAM" id="SSF52540">
    <property type="entry name" value="P-loop containing nucleoside triphosphate hydrolases"/>
    <property type="match status" value="1"/>
</dbReference>
<accession>A0A8T9BHI0</accession>
<dbReference type="InterPro" id="IPR050747">
    <property type="entry name" value="Mitochondrial_chaperone_BCS1"/>
</dbReference>
<dbReference type="Gene3D" id="3.40.50.300">
    <property type="entry name" value="P-loop containing nucleotide triphosphate hydrolases"/>
    <property type="match status" value="1"/>
</dbReference>
<dbReference type="GO" id="GO:0005524">
    <property type="term" value="F:ATP binding"/>
    <property type="evidence" value="ECO:0007669"/>
    <property type="project" value="InterPro"/>
</dbReference>